<sequence length="96" mass="11326">MFTVEGLRATSEVWEQLECREKETLQDAERLTEQLLDRLISESLPDESVTQDHVNVLYRHWPLPMYNLDLHPIPVSLEELKAEQERLLWAEVGDPR</sequence>
<protein>
    <submittedName>
        <fullName evidence="1">Uncharacterized protein</fullName>
    </submittedName>
</protein>
<name>A0ABX6USP5_9BRAD</name>
<reference evidence="1 2" key="1">
    <citation type="submission" date="2018-06" db="EMBL/GenBank/DDBJ databases">
        <title>Comparative genomics of rhizobia nodulating Arachis hypogaea in China.</title>
        <authorList>
            <person name="Li Y."/>
        </authorList>
    </citation>
    <scope>NUCLEOTIDE SEQUENCE [LARGE SCALE GENOMIC DNA]</scope>
    <source>
        <strain evidence="1 2">CCBAU 51658</strain>
        <plasmid evidence="1 2">unnamed</plasmid>
    </source>
</reference>
<geneLocation type="plasmid" evidence="1 2">
    <name>unnamed</name>
</geneLocation>
<dbReference type="EMBL" id="CP030058">
    <property type="protein sequence ID" value="QOZ64377.1"/>
    <property type="molecule type" value="Genomic_DNA"/>
</dbReference>
<organism evidence="1 2">
    <name type="scientific">Bradyrhizobium guangdongense</name>
    <dbReference type="NCBI Taxonomy" id="1325090"/>
    <lineage>
        <taxon>Bacteria</taxon>
        <taxon>Pseudomonadati</taxon>
        <taxon>Pseudomonadota</taxon>
        <taxon>Alphaproteobacteria</taxon>
        <taxon>Hyphomicrobiales</taxon>
        <taxon>Nitrobacteraceae</taxon>
        <taxon>Bradyrhizobium</taxon>
    </lineage>
</organism>
<evidence type="ECO:0000313" key="2">
    <source>
        <dbReference type="Proteomes" id="UP000593880"/>
    </source>
</evidence>
<gene>
    <name evidence="1" type="ORF">XH86_37115</name>
</gene>
<accession>A0ABX6USP5</accession>
<proteinExistence type="predicted"/>
<dbReference type="Proteomes" id="UP000593880">
    <property type="component" value="Plasmid unnamed"/>
</dbReference>
<keyword evidence="2" id="KW-1185">Reference proteome</keyword>
<keyword evidence="1" id="KW-0614">Plasmid</keyword>
<evidence type="ECO:0000313" key="1">
    <source>
        <dbReference type="EMBL" id="QOZ64377.1"/>
    </source>
</evidence>